<comment type="caution">
    <text evidence="2">The sequence shown here is derived from an EMBL/GenBank/DDBJ whole genome shotgun (WGS) entry which is preliminary data.</text>
</comment>
<dbReference type="Proteomes" id="UP001321760">
    <property type="component" value="Unassembled WGS sequence"/>
</dbReference>
<reference evidence="2" key="1">
    <citation type="journal article" date="2023" name="Mol. Phylogenet. Evol.">
        <title>Genome-scale phylogeny and comparative genomics of the fungal order Sordariales.</title>
        <authorList>
            <person name="Hensen N."/>
            <person name="Bonometti L."/>
            <person name="Westerberg I."/>
            <person name="Brannstrom I.O."/>
            <person name="Guillou S."/>
            <person name="Cros-Aarteil S."/>
            <person name="Calhoun S."/>
            <person name="Haridas S."/>
            <person name="Kuo A."/>
            <person name="Mondo S."/>
            <person name="Pangilinan J."/>
            <person name="Riley R."/>
            <person name="LaButti K."/>
            <person name="Andreopoulos B."/>
            <person name="Lipzen A."/>
            <person name="Chen C."/>
            <person name="Yan M."/>
            <person name="Daum C."/>
            <person name="Ng V."/>
            <person name="Clum A."/>
            <person name="Steindorff A."/>
            <person name="Ohm R.A."/>
            <person name="Martin F."/>
            <person name="Silar P."/>
            <person name="Natvig D.O."/>
            <person name="Lalanne C."/>
            <person name="Gautier V."/>
            <person name="Ament-Velasquez S.L."/>
            <person name="Kruys A."/>
            <person name="Hutchinson M.I."/>
            <person name="Powell A.J."/>
            <person name="Barry K."/>
            <person name="Miller A.N."/>
            <person name="Grigoriev I.V."/>
            <person name="Debuchy R."/>
            <person name="Gladieux P."/>
            <person name="Hiltunen Thoren M."/>
            <person name="Johannesson H."/>
        </authorList>
    </citation>
    <scope>NUCLEOTIDE SEQUENCE</scope>
    <source>
        <strain evidence="2">PSN243</strain>
    </source>
</reference>
<dbReference type="EMBL" id="MU866005">
    <property type="protein sequence ID" value="KAK4442851.1"/>
    <property type="molecule type" value="Genomic_DNA"/>
</dbReference>
<dbReference type="PIRSF" id="PIRSF035170">
    <property type="entry name" value="HD_phosphohydro"/>
    <property type="match status" value="1"/>
</dbReference>
<protein>
    <recommendedName>
        <fullName evidence="4">HD domain-containing protein</fullName>
    </recommendedName>
</protein>
<sequence length="237" mass="26243">MSKKPLSPPLTSTLLTPLVVSELTALYSHSSRHYHSLTHIVTLLSALHTHLPLFTDAPAIEAAIWFHDAIYDTRAPPSQNEIQSAALAVSLLRDSVDADRLHRIKVMIEATASHSVPSLEDLRSKDPGHLEDAKMFLDMDLGILAADEGEYAEYEKGVREEYAWVGEGQWKEGRGKVLRSFLERERIYASDAFGPLWEGKARENLQRSLMALEPVIDGGAEGGERGNQAFERATTAP</sequence>
<reference evidence="2" key="2">
    <citation type="submission" date="2023-05" db="EMBL/GenBank/DDBJ databases">
        <authorList>
            <consortium name="Lawrence Berkeley National Laboratory"/>
            <person name="Steindorff A."/>
            <person name="Hensen N."/>
            <person name="Bonometti L."/>
            <person name="Westerberg I."/>
            <person name="Brannstrom I.O."/>
            <person name="Guillou S."/>
            <person name="Cros-Aarteil S."/>
            <person name="Calhoun S."/>
            <person name="Haridas S."/>
            <person name="Kuo A."/>
            <person name="Mondo S."/>
            <person name="Pangilinan J."/>
            <person name="Riley R."/>
            <person name="Labutti K."/>
            <person name="Andreopoulos B."/>
            <person name="Lipzen A."/>
            <person name="Chen C."/>
            <person name="Yanf M."/>
            <person name="Daum C."/>
            <person name="Ng V."/>
            <person name="Clum A."/>
            <person name="Ohm R."/>
            <person name="Martin F."/>
            <person name="Silar P."/>
            <person name="Natvig D."/>
            <person name="Lalanne C."/>
            <person name="Gautier V."/>
            <person name="Ament-Velasquez S.L."/>
            <person name="Kruys A."/>
            <person name="Hutchinson M.I."/>
            <person name="Powell A.J."/>
            <person name="Barry K."/>
            <person name="Miller A.N."/>
            <person name="Grigoriev I.V."/>
            <person name="Debuchy R."/>
            <person name="Gladieux P."/>
            <person name="Thoren M.H."/>
            <person name="Johannesson H."/>
        </authorList>
    </citation>
    <scope>NUCLEOTIDE SEQUENCE</scope>
    <source>
        <strain evidence="2">PSN243</strain>
    </source>
</reference>
<keyword evidence="3" id="KW-1185">Reference proteome</keyword>
<gene>
    <name evidence="2" type="ORF">QBC34DRAFT_488643</name>
</gene>
<evidence type="ECO:0000313" key="2">
    <source>
        <dbReference type="EMBL" id="KAK4442851.1"/>
    </source>
</evidence>
<dbReference type="SUPFAM" id="SSF109604">
    <property type="entry name" value="HD-domain/PDEase-like"/>
    <property type="match status" value="1"/>
</dbReference>
<dbReference type="PANTHER" id="PTHR21174">
    <property type="match status" value="1"/>
</dbReference>
<organism evidence="2 3">
    <name type="scientific">Podospora aff. communis PSN243</name>
    <dbReference type="NCBI Taxonomy" id="3040156"/>
    <lineage>
        <taxon>Eukaryota</taxon>
        <taxon>Fungi</taxon>
        <taxon>Dikarya</taxon>
        <taxon>Ascomycota</taxon>
        <taxon>Pezizomycotina</taxon>
        <taxon>Sordariomycetes</taxon>
        <taxon>Sordariomycetidae</taxon>
        <taxon>Sordariales</taxon>
        <taxon>Podosporaceae</taxon>
        <taxon>Podospora</taxon>
    </lineage>
</organism>
<proteinExistence type="predicted"/>
<feature type="region of interest" description="Disordered" evidence="1">
    <location>
        <begin position="217"/>
        <end position="237"/>
    </location>
</feature>
<dbReference type="AlphaFoldDB" id="A0AAV9G6W3"/>
<dbReference type="PANTHER" id="PTHR21174:SF0">
    <property type="entry name" value="HD PHOSPHOHYDROLASE FAMILY PROTEIN-RELATED"/>
    <property type="match status" value="1"/>
</dbReference>
<evidence type="ECO:0008006" key="4">
    <source>
        <dbReference type="Google" id="ProtNLM"/>
    </source>
</evidence>
<evidence type="ECO:0000313" key="3">
    <source>
        <dbReference type="Proteomes" id="UP001321760"/>
    </source>
</evidence>
<dbReference type="InterPro" id="IPR009218">
    <property type="entry name" value="HD_phosphohydro"/>
</dbReference>
<accession>A0AAV9G6W3</accession>
<name>A0AAV9G6W3_9PEZI</name>
<evidence type="ECO:0000256" key="1">
    <source>
        <dbReference type="SAM" id="MobiDB-lite"/>
    </source>
</evidence>